<dbReference type="PATRIC" id="fig|82380.11.peg.1087"/>
<dbReference type="SUPFAM" id="SSF51905">
    <property type="entry name" value="FAD/NAD(P)-binding domain"/>
    <property type="match status" value="1"/>
</dbReference>
<dbReference type="Pfam" id="PF01266">
    <property type="entry name" value="DAO"/>
    <property type="match status" value="1"/>
</dbReference>
<gene>
    <name evidence="6" type="primary">soxA_2</name>
    <name evidence="6" type="ORF">RS83_01056</name>
</gene>
<reference evidence="6 7" key="1">
    <citation type="submission" date="2015-02" db="EMBL/GenBank/DDBJ databases">
        <title>Draft genome sequences of ten Microbacterium spp. with emphasis on heavy metal contaminated environments.</title>
        <authorList>
            <person name="Corretto E."/>
        </authorList>
    </citation>
    <scope>NUCLEOTIDE SEQUENCE [LARGE SCALE GENOMIC DNA]</scope>
    <source>
        <strain evidence="6 7">BEL4b</strain>
    </source>
</reference>
<keyword evidence="4 6" id="KW-0560">Oxidoreductase</keyword>
<keyword evidence="2" id="KW-0285">Flavoprotein</keyword>
<dbReference type="InterPro" id="IPR006076">
    <property type="entry name" value="FAD-dep_OxRdtase"/>
</dbReference>
<dbReference type="Proteomes" id="UP000033640">
    <property type="component" value="Unassembled WGS sequence"/>
</dbReference>
<feature type="domain" description="FAD dependent oxidoreductase" evidence="5">
    <location>
        <begin position="8"/>
        <end position="359"/>
    </location>
</feature>
<evidence type="ECO:0000256" key="4">
    <source>
        <dbReference type="ARBA" id="ARBA00023002"/>
    </source>
</evidence>
<keyword evidence="3" id="KW-0274">FAD</keyword>
<evidence type="ECO:0000256" key="3">
    <source>
        <dbReference type="ARBA" id="ARBA00022827"/>
    </source>
</evidence>
<comment type="cofactor">
    <cofactor evidence="1">
        <name>FAD</name>
        <dbReference type="ChEBI" id="CHEBI:57692"/>
    </cofactor>
</comment>
<dbReference type="RefSeq" id="WP_045278463.1">
    <property type="nucleotide sequence ID" value="NZ_JYIW01000020.1"/>
</dbReference>
<organism evidence="6 7">
    <name type="scientific">Microbacterium oxydans</name>
    <dbReference type="NCBI Taxonomy" id="82380"/>
    <lineage>
        <taxon>Bacteria</taxon>
        <taxon>Bacillati</taxon>
        <taxon>Actinomycetota</taxon>
        <taxon>Actinomycetes</taxon>
        <taxon>Micrococcales</taxon>
        <taxon>Microbacteriaceae</taxon>
        <taxon>Microbacterium</taxon>
    </lineage>
</organism>
<dbReference type="NCBIfam" id="NF008425">
    <property type="entry name" value="PRK11259.1"/>
    <property type="match status" value="1"/>
</dbReference>
<proteinExistence type="predicted"/>
<comment type="caution">
    <text evidence="6">The sequence shown here is derived from an EMBL/GenBank/DDBJ whole genome shotgun (WGS) entry which is preliminary data.</text>
</comment>
<dbReference type="InterPro" id="IPR045170">
    <property type="entry name" value="MTOX"/>
</dbReference>
<dbReference type="GO" id="GO:0008115">
    <property type="term" value="F:sarcosine oxidase activity"/>
    <property type="evidence" value="ECO:0007669"/>
    <property type="project" value="UniProtKB-EC"/>
</dbReference>
<dbReference type="Gene3D" id="3.50.50.60">
    <property type="entry name" value="FAD/NAD(P)-binding domain"/>
    <property type="match status" value="1"/>
</dbReference>
<dbReference type="InterPro" id="IPR036188">
    <property type="entry name" value="FAD/NAD-bd_sf"/>
</dbReference>
<protein>
    <submittedName>
        <fullName evidence="6">Monomeric sarcosine oxidase</fullName>
        <ecNumber evidence="6">1.5.3.1</ecNumber>
    </submittedName>
</protein>
<evidence type="ECO:0000259" key="5">
    <source>
        <dbReference type="Pfam" id="PF01266"/>
    </source>
</evidence>
<dbReference type="AlphaFoldDB" id="A0A0F0LFK6"/>
<sequence>MTRGYSHIVIGAGAIGSAAAYWLARAGAERVLVLEQFEPGHAFGSSGDHSRIIRRAYHRDDYTALTDAMFAAWAEVEERSGLQVYTKTGGIDLAEAGSSGAAEIDQYRRAMDAAGIRYDELTIDDIRTQYPQWNVSEDTIGIHQADGGILDIRRSVSAHVSLAKAAGVEFRSGAVVTGVRVDAHGVSVTTGEESFDGGHLVVAAGSWLGDLMPDLGLSFTLTLSQEQVGYFSSKNLSEFTPDRFPIWIHHSDEVHYGFPVYGEAAVKLARDMRGHFISPSERSFVPDDTEPHLLRDFLRRYLPAADGPLLMSKTCVYDMPVDRDFVLDTLPGHPHVAVFNGAGHAGKFASLVGRILADLLTAGRTEHDISAFSLARPAITDPDFVPVFRLGDG</sequence>
<evidence type="ECO:0000313" key="7">
    <source>
        <dbReference type="Proteomes" id="UP000033640"/>
    </source>
</evidence>
<evidence type="ECO:0000256" key="2">
    <source>
        <dbReference type="ARBA" id="ARBA00022630"/>
    </source>
</evidence>
<dbReference type="GO" id="GO:0050660">
    <property type="term" value="F:flavin adenine dinucleotide binding"/>
    <property type="evidence" value="ECO:0007669"/>
    <property type="project" value="InterPro"/>
</dbReference>
<dbReference type="EC" id="1.5.3.1" evidence="6"/>
<dbReference type="SUPFAM" id="SSF54373">
    <property type="entry name" value="FAD-linked reductases, C-terminal domain"/>
    <property type="match status" value="1"/>
</dbReference>
<dbReference type="PANTHER" id="PTHR10961">
    <property type="entry name" value="PEROXISOMAL SARCOSINE OXIDASE"/>
    <property type="match status" value="1"/>
</dbReference>
<dbReference type="PANTHER" id="PTHR10961:SF7">
    <property type="entry name" value="FAD DEPENDENT OXIDOREDUCTASE DOMAIN-CONTAINING PROTEIN"/>
    <property type="match status" value="1"/>
</dbReference>
<dbReference type="EMBL" id="JYIW01000020">
    <property type="protein sequence ID" value="KJL30306.1"/>
    <property type="molecule type" value="Genomic_DNA"/>
</dbReference>
<accession>A0A0F0LFK6</accession>
<evidence type="ECO:0000313" key="6">
    <source>
        <dbReference type="EMBL" id="KJL30306.1"/>
    </source>
</evidence>
<evidence type="ECO:0000256" key="1">
    <source>
        <dbReference type="ARBA" id="ARBA00001974"/>
    </source>
</evidence>
<dbReference type="Gene3D" id="3.30.9.10">
    <property type="entry name" value="D-Amino Acid Oxidase, subunit A, domain 2"/>
    <property type="match status" value="1"/>
</dbReference>
<name>A0A0F0LFK6_9MICO</name>